<protein>
    <submittedName>
        <fullName evidence="2">Lipoprotein</fullName>
    </submittedName>
</protein>
<keyword evidence="2" id="KW-0449">Lipoprotein</keyword>
<name>A0A0E2BJA9_9LEPT</name>
<dbReference type="EMBL" id="AHON02000013">
    <property type="protein sequence ID" value="EKO35396.1"/>
    <property type="molecule type" value="Genomic_DNA"/>
</dbReference>
<dbReference type="AlphaFoldDB" id="A0A0E2BJA9"/>
<feature type="chain" id="PRO_5002392784" evidence="1">
    <location>
        <begin position="21"/>
        <end position="137"/>
    </location>
</feature>
<evidence type="ECO:0000313" key="2">
    <source>
        <dbReference type="EMBL" id="EKO35396.1"/>
    </source>
</evidence>
<accession>A0A0E2BJA9</accession>
<keyword evidence="1" id="KW-0732">Signal</keyword>
<proteinExistence type="predicted"/>
<gene>
    <name evidence="2" type="ORF">LEP1GSC179_0956</name>
</gene>
<evidence type="ECO:0000256" key="1">
    <source>
        <dbReference type="SAM" id="SignalP"/>
    </source>
</evidence>
<comment type="caution">
    <text evidence="2">The sequence shown here is derived from an EMBL/GenBank/DDBJ whole genome shotgun (WGS) entry which is preliminary data.</text>
</comment>
<organism evidence="2 3">
    <name type="scientific">Leptospira santarosai str. MOR084</name>
    <dbReference type="NCBI Taxonomy" id="1049984"/>
    <lineage>
        <taxon>Bacteria</taxon>
        <taxon>Pseudomonadati</taxon>
        <taxon>Spirochaetota</taxon>
        <taxon>Spirochaetia</taxon>
        <taxon>Leptospirales</taxon>
        <taxon>Leptospiraceae</taxon>
        <taxon>Leptospira</taxon>
    </lineage>
</organism>
<feature type="signal peptide" evidence="1">
    <location>
        <begin position="1"/>
        <end position="20"/>
    </location>
</feature>
<dbReference type="RefSeq" id="WP_004484287.1">
    <property type="nucleotide sequence ID" value="NZ_AHON02000013.1"/>
</dbReference>
<evidence type="ECO:0000313" key="3">
    <source>
        <dbReference type="Proteomes" id="UP000006329"/>
    </source>
</evidence>
<dbReference type="Proteomes" id="UP000006329">
    <property type="component" value="Unassembled WGS sequence"/>
</dbReference>
<keyword evidence="3" id="KW-1185">Reference proteome</keyword>
<reference evidence="2" key="1">
    <citation type="submission" date="2012-10" db="EMBL/GenBank/DDBJ databases">
        <authorList>
            <person name="Harkins D.M."/>
            <person name="Durkin A.S."/>
            <person name="Brinkac L.M."/>
            <person name="Haft D.H."/>
            <person name="Selengut J.D."/>
            <person name="Sanka R."/>
            <person name="DePew J."/>
            <person name="Purushe J."/>
            <person name="Matthias M.A."/>
            <person name="Vinetz J.M."/>
            <person name="Sutton G.G."/>
            <person name="Nierman W.C."/>
            <person name="Fouts D.E."/>
        </authorList>
    </citation>
    <scope>NUCLEOTIDE SEQUENCE [LARGE SCALE GENOMIC DNA]</scope>
    <source>
        <strain evidence="2">MOR084</strain>
    </source>
</reference>
<sequence length="137" mass="16346">MKLRIPLVLSFLLLSCYCCLQNRKPYGFQHMNIKSVIFRNRQFESLKTLKTESEIAEFKSQLTFLEAVPDYGDGEHYCTHNIDIEVDDDPGRVYKGRWLYYSREGNFAKLNYELKPRFKLKNYKEFNEYLIRIGVVP</sequence>
<dbReference type="PROSITE" id="PS51257">
    <property type="entry name" value="PROKAR_LIPOPROTEIN"/>
    <property type="match status" value="1"/>
</dbReference>